<sequence length="460" mass="50595">MAGSDLDIERELKHLPLETTTLLGTANTSRIVSRWLIGILLVLLAIMFLPWQQNVQGMGYVTALSPADRPQQLQSRIDGRIEAWYVAEGQFVKKGDSIVRISEIKEEYLNPNVLPLTVAQREAKQSAIGEKLNKASALETQIEQLEQQRELKILQTRNKVLQYQAEVRQVSLEDSVARDQLRRRERLFRDSLGLVSMNDMQSFQIKAQQTAAKLIEKQQMLAITETDLTSIPAEYGEKISKARSDRAATLAEVSEGRSEVAKLQDKVGSLTLRSSFYVIEAPQDGYVVRANRAGPGVIVKVGEPIVSVQPARPQKAVELYVKPMDVALLKPGRHVRVFFDGWPALQFSGWPQVAVGTFGATVAVIDQFPSADGRFRVLLVQDTTHDEPWPTQLRLGTGAEGWAMLDKVTIGWEIWRQLNGFPLSIKASDAPPGDLVAGESGGDSKASDGKSGGSGVGGSK</sequence>
<dbReference type="PANTHER" id="PTHR30386:SF27">
    <property type="entry name" value="MEMBRANE FUSION PROTEIN (MFP) FAMILY PROTEIN"/>
    <property type="match status" value="1"/>
</dbReference>
<organism evidence="4 5">
    <name type="scientific">Gemmatimonas aurantiaca</name>
    <dbReference type="NCBI Taxonomy" id="173480"/>
    <lineage>
        <taxon>Bacteria</taxon>
        <taxon>Pseudomonadati</taxon>
        <taxon>Gemmatimonadota</taxon>
        <taxon>Gemmatimonadia</taxon>
        <taxon>Gemmatimonadales</taxon>
        <taxon>Gemmatimonadaceae</taxon>
        <taxon>Gemmatimonas</taxon>
    </lineage>
</organism>
<proteinExistence type="predicted"/>
<evidence type="ECO:0000256" key="3">
    <source>
        <dbReference type="SAM" id="Phobius"/>
    </source>
</evidence>
<feature type="coiled-coil region" evidence="1">
    <location>
        <begin position="128"/>
        <end position="155"/>
    </location>
</feature>
<name>A0A3D4VDJ1_9BACT</name>
<feature type="transmembrane region" description="Helical" evidence="3">
    <location>
        <begin position="31"/>
        <end position="51"/>
    </location>
</feature>
<keyword evidence="3" id="KW-0472">Membrane</keyword>
<dbReference type="SUPFAM" id="SSF51230">
    <property type="entry name" value="Single hybrid motif"/>
    <property type="match status" value="1"/>
</dbReference>
<keyword evidence="3" id="KW-1133">Transmembrane helix</keyword>
<dbReference type="InterPro" id="IPR011053">
    <property type="entry name" value="Single_hybrid_motif"/>
</dbReference>
<evidence type="ECO:0000313" key="4">
    <source>
        <dbReference type="EMBL" id="HCT58417.1"/>
    </source>
</evidence>
<accession>A0A3D4VDJ1</accession>
<dbReference type="InterPro" id="IPR050739">
    <property type="entry name" value="MFP"/>
</dbReference>
<evidence type="ECO:0000256" key="2">
    <source>
        <dbReference type="SAM" id="MobiDB-lite"/>
    </source>
</evidence>
<dbReference type="OMA" id="WRQLNGF"/>
<dbReference type="EMBL" id="DPIY01000010">
    <property type="protein sequence ID" value="HCT58417.1"/>
    <property type="molecule type" value="Genomic_DNA"/>
</dbReference>
<gene>
    <name evidence="4" type="ORF">DGD08_14530</name>
</gene>
<keyword evidence="3" id="KW-0812">Transmembrane</keyword>
<comment type="caution">
    <text evidence="4">The sequence shown here is derived from an EMBL/GenBank/DDBJ whole genome shotgun (WGS) entry which is preliminary data.</text>
</comment>
<evidence type="ECO:0000256" key="1">
    <source>
        <dbReference type="SAM" id="Coils"/>
    </source>
</evidence>
<dbReference type="Gene3D" id="2.40.50.100">
    <property type="match status" value="1"/>
</dbReference>
<keyword evidence="1" id="KW-0175">Coiled coil</keyword>
<protein>
    <submittedName>
        <fullName evidence="4">Biotin attachment protein</fullName>
    </submittedName>
</protein>
<feature type="compositionally biased region" description="Gly residues" evidence="2">
    <location>
        <begin position="450"/>
        <end position="460"/>
    </location>
</feature>
<reference evidence="4 5" key="1">
    <citation type="journal article" date="2018" name="Nat. Biotechnol.">
        <title>A standardized bacterial taxonomy based on genome phylogeny substantially revises the tree of life.</title>
        <authorList>
            <person name="Parks D.H."/>
            <person name="Chuvochina M."/>
            <person name="Waite D.W."/>
            <person name="Rinke C."/>
            <person name="Skarshewski A."/>
            <person name="Chaumeil P.A."/>
            <person name="Hugenholtz P."/>
        </authorList>
    </citation>
    <scope>NUCLEOTIDE SEQUENCE [LARGE SCALE GENOMIC DNA]</scope>
    <source>
        <strain evidence="4">UBA8844</strain>
    </source>
</reference>
<dbReference type="PANTHER" id="PTHR30386">
    <property type="entry name" value="MEMBRANE FUSION SUBUNIT OF EMRAB-TOLC MULTIDRUG EFFLUX PUMP"/>
    <property type="match status" value="1"/>
</dbReference>
<evidence type="ECO:0000313" key="5">
    <source>
        <dbReference type="Proteomes" id="UP000264071"/>
    </source>
</evidence>
<feature type="region of interest" description="Disordered" evidence="2">
    <location>
        <begin position="432"/>
        <end position="460"/>
    </location>
</feature>
<dbReference type="AlphaFoldDB" id="A0A3D4VDJ1"/>
<dbReference type="Proteomes" id="UP000264071">
    <property type="component" value="Unassembled WGS sequence"/>
</dbReference>